<name>A0AAE3FTH3_9EURY</name>
<protein>
    <submittedName>
        <fullName evidence="3">Phosphatase PAP2 family protein</fullName>
    </submittedName>
</protein>
<gene>
    <name evidence="3" type="ORF">AArcSt11_14310</name>
</gene>
<dbReference type="Gene3D" id="1.20.144.10">
    <property type="entry name" value="Phosphatidic acid phosphatase type 2/haloperoxidase"/>
    <property type="match status" value="1"/>
</dbReference>
<keyword evidence="4" id="KW-1185">Reference proteome</keyword>
<feature type="transmembrane region" description="Helical" evidence="1">
    <location>
        <begin position="104"/>
        <end position="125"/>
    </location>
</feature>
<evidence type="ECO:0000313" key="4">
    <source>
        <dbReference type="Proteomes" id="UP001202674"/>
    </source>
</evidence>
<keyword evidence="1" id="KW-0812">Transmembrane</keyword>
<organism evidence="3 4">
    <name type="scientific">Natranaeroarchaeum aerophilus</name>
    <dbReference type="NCBI Taxonomy" id="2917711"/>
    <lineage>
        <taxon>Archaea</taxon>
        <taxon>Methanobacteriati</taxon>
        <taxon>Methanobacteriota</taxon>
        <taxon>Stenosarchaea group</taxon>
        <taxon>Halobacteria</taxon>
        <taxon>Halobacteriales</taxon>
        <taxon>Natronoarchaeaceae</taxon>
        <taxon>Natranaeroarchaeum</taxon>
    </lineage>
</organism>
<reference evidence="3 4" key="1">
    <citation type="journal article" date="2022" name="Syst. Appl. Microbiol.">
        <title>Natronocalculus amylovorans gen. nov., sp. nov., and Natranaeroarchaeum aerophilus sp. nov., dominant culturable amylolytic natronoarchaea from hypersaline soda lakes in southwestern Siberia.</title>
        <authorList>
            <person name="Sorokin D.Y."/>
            <person name="Elcheninov A.G."/>
            <person name="Khizhniak T.V."/>
            <person name="Koenen M."/>
            <person name="Bale N.J."/>
            <person name="Damste J.S.S."/>
            <person name="Kublanov I.V."/>
        </authorList>
    </citation>
    <scope>NUCLEOTIDE SEQUENCE [LARGE SCALE GENOMIC DNA]</scope>
    <source>
        <strain evidence="3 4">AArc-St1-1</strain>
    </source>
</reference>
<dbReference type="SUPFAM" id="SSF48317">
    <property type="entry name" value="Acid phosphatase/Vanadium-dependent haloperoxidase"/>
    <property type="match status" value="1"/>
</dbReference>
<feature type="transmembrane region" description="Helical" evidence="1">
    <location>
        <begin position="51"/>
        <end position="68"/>
    </location>
</feature>
<keyword evidence="1" id="KW-1133">Transmembrane helix</keyword>
<dbReference type="Pfam" id="PF01569">
    <property type="entry name" value="PAP2"/>
    <property type="match status" value="1"/>
</dbReference>
<dbReference type="InterPro" id="IPR036938">
    <property type="entry name" value="PAP2/HPO_sf"/>
</dbReference>
<sequence length="240" mass="24605">MSRGVGEVELLGELLPDLAAIPIAVLTQLGSLLFVAVLLAVVYWHSDRPGAIRLSAALLVATGVWMVLKDIVGAPRPHQPMLDPETLSPLLALVFEYAVVDSGYGFPSGHAVTATVTYVTLAGIVSSGTANQRYALAAVLVAVIGLSRIALGVHYLVDVLAGVAIGLAVVGGMRILTERTDGTGLDAAFGFGAGLALANLAIGEPGTGSQVFAGLALAAFAGWQLHELRLTIGSNPDFQG</sequence>
<dbReference type="SMART" id="SM00014">
    <property type="entry name" value="acidPPc"/>
    <property type="match status" value="1"/>
</dbReference>
<dbReference type="Proteomes" id="UP001202674">
    <property type="component" value="Unassembled WGS sequence"/>
</dbReference>
<dbReference type="InterPro" id="IPR000326">
    <property type="entry name" value="PAP2/HPO"/>
</dbReference>
<accession>A0AAE3FTH3</accession>
<dbReference type="EMBL" id="JAKRVY010000009">
    <property type="protein sequence ID" value="MCL9814830.1"/>
    <property type="molecule type" value="Genomic_DNA"/>
</dbReference>
<dbReference type="AlphaFoldDB" id="A0AAE3FTH3"/>
<dbReference type="PANTHER" id="PTHR14969:SF13">
    <property type="entry name" value="AT30094P"/>
    <property type="match status" value="1"/>
</dbReference>
<feature type="domain" description="Phosphatidic acid phosphatase type 2/haloperoxidase" evidence="2">
    <location>
        <begin position="52"/>
        <end position="174"/>
    </location>
</feature>
<evidence type="ECO:0000256" key="1">
    <source>
        <dbReference type="SAM" id="Phobius"/>
    </source>
</evidence>
<feature type="transmembrane region" description="Helical" evidence="1">
    <location>
        <begin position="20"/>
        <end position="44"/>
    </location>
</feature>
<keyword evidence="1" id="KW-0472">Membrane</keyword>
<comment type="caution">
    <text evidence="3">The sequence shown here is derived from an EMBL/GenBank/DDBJ whole genome shotgun (WGS) entry which is preliminary data.</text>
</comment>
<dbReference type="PANTHER" id="PTHR14969">
    <property type="entry name" value="SPHINGOSINE-1-PHOSPHATE PHOSPHOHYDROLASE"/>
    <property type="match status" value="1"/>
</dbReference>
<feature type="transmembrane region" description="Helical" evidence="1">
    <location>
        <begin position="159"/>
        <end position="177"/>
    </location>
</feature>
<feature type="transmembrane region" description="Helical" evidence="1">
    <location>
        <begin position="134"/>
        <end position="153"/>
    </location>
</feature>
<evidence type="ECO:0000313" key="3">
    <source>
        <dbReference type="EMBL" id="MCL9814830.1"/>
    </source>
</evidence>
<proteinExistence type="predicted"/>
<dbReference type="RefSeq" id="WP_250598071.1">
    <property type="nucleotide sequence ID" value="NZ_JAKRVY010000009.1"/>
</dbReference>
<evidence type="ECO:0000259" key="2">
    <source>
        <dbReference type="SMART" id="SM00014"/>
    </source>
</evidence>